<protein>
    <submittedName>
        <fullName evidence="2">Uncharacterized protein</fullName>
    </submittedName>
</protein>
<proteinExistence type="predicted"/>
<comment type="caution">
    <text evidence="2">The sequence shown here is derived from an EMBL/GenBank/DDBJ whole genome shotgun (WGS) entry which is preliminary data.</text>
</comment>
<dbReference type="AlphaFoldDB" id="A0A1V8SAK0"/>
<evidence type="ECO:0000313" key="3">
    <source>
        <dbReference type="Proteomes" id="UP000192596"/>
    </source>
</evidence>
<evidence type="ECO:0000313" key="2">
    <source>
        <dbReference type="EMBL" id="OQN96238.1"/>
    </source>
</evidence>
<feature type="compositionally biased region" description="Basic and acidic residues" evidence="1">
    <location>
        <begin position="11"/>
        <end position="20"/>
    </location>
</feature>
<sequence>MSDPASIIDQGGRRDPRGTFKSAKEYDATTVWEKFEASSDLDLLMRAFNCELTKEELHDKDCCAKVPLMHKAFFYVTHTPYSLTQKAWELRWTFYHVMGSLPSYKETVEKSLGPGRHPHAEGHRGAVWQETDPYTWGSDLPMKADVKK</sequence>
<reference evidence="3" key="1">
    <citation type="submission" date="2017-03" db="EMBL/GenBank/DDBJ databases">
        <title>Genomes of endolithic fungi from Antarctica.</title>
        <authorList>
            <person name="Coleine C."/>
            <person name="Masonjones S."/>
            <person name="Stajich J.E."/>
        </authorList>
    </citation>
    <scope>NUCLEOTIDE SEQUENCE [LARGE SCALE GENOMIC DNA]</scope>
    <source>
        <strain evidence="3">CCFEE 5527</strain>
    </source>
</reference>
<accession>A0A1V8SAK0</accession>
<evidence type="ECO:0000256" key="1">
    <source>
        <dbReference type="SAM" id="MobiDB-lite"/>
    </source>
</evidence>
<dbReference type="Proteomes" id="UP000192596">
    <property type="component" value="Unassembled WGS sequence"/>
</dbReference>
<keyword evidence="3" id="KW-1185">Reference proteome</keyword>
<dbReference type="InParanoid" id="A0A1V8SAK0"/>
<dbReference type="EMBL" id="NAJO01000069">
    <property type="protein sequence ID" value="OQN96238.1"/>
    <property type="molecule type" value="Genomic_DNA"/>
</dbReference>
<organism evidence="2 3">
    <name type="scientific">Cryoendolithus antarcticus</name>
    <dbReference type="NCBI Taxonomy" id="1507870"/>
    <lineage>
        <taxon>Eukaryota</taxon>
        <taxon>Fungi</taxon>
        <taxon>Dikarya</taxon>
        <taxon>Ascomycota</taxon>
        <taxon>Pezizomycotina</taxon>
        <taxon>Dothideomycetes</taxon>
        <taxon>Dothideomycetidae</taxon>
        <taxon>Cladosporiales</taxon>
        <taxon>Cladosporiaceae</taxon>
        <taxon>Cryoendolithus</taxon>
    </lineage>
</organism>
<feature type="region of interest" description="Disordered" evidence="1">
    <location>
        <begin position="1"/>
        <end position="20"/>
    </location>
</feature>
<gene>
    <name evidence="2" type="ORF">B0A48_17800</name>
</gene>
<name>A0A1V8SAK0_9PEZI</name>